<dbReference type="Proteomes" id="UP001249851">
    <property type="component" value="Unassembled WGS sequence"/>
</dbReference>
<accession>A0AAD9QW14</accession>
<dbReference type="AlphaFoldDB" id="A0AAD9QW14"/>
<comment type="caution">
    <text evidence="1">The sequence shown here is derived from an EMBL/GenBank/DDBJ whole genome shotgun (WGS) entry which is preliminary data.</text>
</comment>
<gene>
    <name evidence="1" type="ORF">P5673_008055</name>
</gene>
<reference evidence="1" key="1">
    <citation type="journal article" date="2023" name="G3 (Bethesda)">
        <title>Whole genome assembly and annotation of the endangered Caribbean coral Acropora cervicornis.</title>
        <authorList>
            <person name="Selwyn J.D."/>
            <person name="Vollmer S.V."/>
        </authorList>
    </citation>
    <scope>NUCLEOTIDE SEQUENCE</scope>
    <source>
        <strain evidence="1">K2</strain>
    </source>
</reference>
<proteinExistence type="predicted"/>
<organism evidence="1 2">
    <name type="scientific">Acropora cervicornis</name>
    <name type="common">Staghorn coral</name>
    <dbReference type="NCBI Taxonomy" id="6130"/>
    <lineage>
        <taxon>Eukaryota</taxon>
        <taxon>Metazoa</taxon>
        <taxon>Cnidaria</taxon>
        <taxon>Anthozoa</taxon>
        <taxon>Hexacorallia</taxon>
        <taxon>Scleractinia</taxon>
        <taxon>Astrocoeniina</taxon>
        <taxon>Acroporidae</taxon>
        <taxon>Acropora</taxon>
    </lineage>
</organism>
<reference evidence="1" key="2">
    <citation type="journal article" date="2023" name="Science">
        <title>Genomic signatures of disease resistance in endangered staghorn corals.</title>
        <authorList>
            <person name="Vollmer S.V."/>
            <person name="Selwyn J.D."/>
            <person name="Despard B.A."/>
            <person name="Roesel C.L."/>
        </authorList>
    </citation>
    <scope>NUCLEOTIDE SEQUENCE</scope>
    <source>
        <strain evidence="1">K2</strain>
    </source>
</reference>
<dbReference type="EMBL" id="JARQWQ010000013">
    <property type="protein sequence ID" value="KAK2568116.1"/>
    <property type="molecule type" value="Genomic_DNA"/>
</dbReference>
<sequence>MPSQQAFGSLGKSAIPCSSGHYSWTIKLINDRMGCVSCKKTNSAQAHTKMIRHLENQVLPSLEQLAYQEYMESVMHCCRPCLMFPSQSELTQEVHHLQITNSELLRAGNLYKSVEKQRFPNECVICENATTHFWFSNVNFKPHTSISASALVLVQWIVIYLSNE</sequence>
<name>A0AAD9QW14_ACRCE</name>
<keyword evidence="2" id="KW-1185">Reference proteome</keyword>
<evidence type="ECO:0000313" key="1">
    <source>
        <dbReference type="EMBL" id="KAK2568116.1"/>
    </source>
</evidence>
<protein>
    <submittedName>
        <fullName evidence="1">Uncharacterized protein</fullName>
    </submittedName>
</protein>
<evidence type="ECO:0000313" key="2">
    <source>
        <dbReference type="Proteomes" id="UP001249851"/>
    </source>
</evidence>